<comment type="similarity">
    <text evidence="1">Belongs to the TolB family.</text>
</comment>
<sequence length="761" mass="82769">MGSERQPINYQFGVFEFSANTGELRKNGIIVRLAPQPALVLKMLLAQNGGIVCREDLQLEVWKGDTIVDFELGLNRCVARIRSVLSDDADTPRYVETIPRLGYRFIAPVKIVPVPQRQGIQVAAAPDPAPAAAFEAILAPETTPEVVPQESNRLAPPQVDAPLEGPSRSPGRKWRSILFYGLPAAVLILVGLFWSRHFVRNRTVQLRSDYSVGPLFSEPGQTGSPSFSPDGSKVVFSWSGSRQDNFDLYIRSIGTQDTTRLTKAPETDYSPAWSPDGKSIAFCRAGPRDGSSIWVISLSDGAERKLIDVPWTPVVGSRFLTWSPDNRRLVFAGSMSEDKASGLLEMEVATGATRYLTKAQAGSVEMHPAYAPDGHAIAFVRDIARGISRILVLPMNPEGGAAGPPVPLSWPGFESSNVARPTWTPDSSYLLFASNRNSEQYLWIAKAEQGAAPQLLSTLGPGLMDAAISSTGDLAMVRERLDIDIFKLDMDRLRRGDSTATVPVVNSNRLETYPNVSPDGLKLAFESNRSGFTEIWTSNVDGTNLTQITSMGHPITGSPSWSPDNRTIAFDSRAGGVPRIYLVPAGGGKVEALTSSNEMSVTPAWSADGAWIYFTSDRTGRPEVWRIPSSGGTPQQVSTTGGFSPSTSAGKMILYSANRSWVTTLKSLNVETREEKVLATDAIRRSYYPAADGVYYIAAGAGGHFLLKFIPSAGGAAVTLYEFPRRTAEGMGMSRDGRSLFFGEAEQLNTDLQLVRDFWRN</sequence>
<evidence type="ECO:0000256" key="5">
    <source>
        <dbReference type="SAM" id="Phobius"/>
    </source>
</evidence>
<dbReference type="KEGG" id="pfer:IRI77_23950"/>
<keyword evidence="8" id="KW-1185">Reference proteome</keyword>
<dbReference type="GO" id="GO:0000160">
    <property type="term" value="P:phosphorelay signal transduction system"/>
    <property type="evidence" value="ECO:0007669"/>
    <property type="project" value="InterPro"/>
</dbReference>
<dbReference type="Pfam" id="PF00486">
    <property type="entry name" value="Trans_reg_C"/>
    <property type="match status" value="1"/>
</dbReference>
<dbReference type="SMART" id="SM00862">
    <property type="entry name" value="Trans_reg_C"/>
    <property type="match status" value="1"/>
</dbReference>
<keyword evidence="5" id="KW-1133">Transmembrane helix</keyword>
<evidence type="ECO:0000256" key="4">
    <source>
        <dbReference type="SAM" id="MobiDB-lite"/>
    </source>
</evidence>
<dbReference type="PANTHER" id="PTHR36842">
    <property type="entry name" value="PROTEIN TOLB HOMOLOG"/>
    <property type="match status" value="1"/>
</dbReference>
<dbReference type="Proteomes" id="UP000593892">
    <property type="component" value="Chromosome"/>
</dbReference>
<keyword evidence="5" id="KW-0812">Transmembrane</keyword>
<reference evidence="7 8" key="1">
    <citation type="submission" date="2020-10" db="EMBL/GenBank/DDBJ databases">
        <title>Complete genome sequence of Paludibaculum fermentans P105T, a facultatively anaerobic acidobacterium capable of dissimilatory Fe(III) reduction.</title>
        <authorList>
            <person name="Dedysh S.N."/>
            <person name="Beletsky A.V."/>
            <person name="Kulichevskaya I.S."/>
            <person name="Mardanov A.V."/>
            <person name="Ravin N.V."/>
        </authorList>
    </citation>
    <scope>NUCLEOTIDE SEQUENCE [LARGE SCALE GENOMIC DNA]</scope>
    <source>
        <strain evidence="7 8">P105</strain>
    </source>
</reference>
<dbReference type="CDD" id="cd00383">
    <property type="entry name" value="trans_reg_C"/>
    <property type="match status" value="1"/>
</dbReference>
<dbReference type="InterPro" id="IPR001867">
    <property type="entry name" value="OmpR/PhoB-type_DNA-bd"/>
</dbReference>
<evidence type="ECO:0000256" key="2">
    <source>
        <dbReference type="ARBA" id="ARBA00023125"/>
    </source>
</evidence>
<evidence type="ECO:0000256" key="3">
    <source>
        <dbReference type="PROSITE-ProRule" id="PRU01091"/>
    </source>
</evidence>
<feature type="region of interest" description="Disordered" evidence="4">
    <location>
        <begin position="145"/>
        <end position="169"/>
    </location>
</feature>
<dbReference type="PROSITE" id="PS51755">
    <property type="entry name" value="OMPR_PHOB"/>
    <property type="match status" value="1"/>
</dbReference>
<keyword evidence="2 3" id="KW-0238">DNA-binding</keyword>
<dbReference type="SUPFAM" id="SSF82171">
    <property type="entry name" value="DPP6 N-terminal domain-like"/>
    <property type="match status" value="2"/>
</dbReference>
<dbReference type="InterPro" id="IPR016032">
    <property type="entry name" value="Sig_transdc_resp-reg_C-effctor"/>
</dbReference>
<name>A0A7S7NLK4_PALFE</name>
<organism evidence="7 8">
    <name type="scientific">Paludibaculum fermentans</name>
    <dbReference type="NCBI Taxonomy" id="1473598"/>
    <lineage>
        <taxon>Bacteria</taxon>
        <taxon>Pseudomonadati</taxon>
        <taxon>Acidobacteriota</taxon>
        <taxon>Terriglobia</taxon>
        <taxon>Bryobacterales</taxon>
        <taxon>Bryobacteraceae</taxon>
        <taxon>Paludibaculum</taxon>
    </lineage>
</organism>
<feature type="domain" description="OmpR/PhoB-type" evidence="6">
    <location>
        <begin position="7"/>
        <end position="107"/>
    </location>
</feature>
<feature type="DNA-binding region" description="OmpR/PhoB-type" evidence="3">
    <location>
        <begin position="7"/>
        <end position="107"/>
    </location>
</feature>
<dbReference type="InterPro" id="IPR011659">
    <property type="entry name" value="WD40"/>
</dbReference>
<dbReference type="GO" id="GO:0003677">
    <property type="term" value="F:DNA binding"/>
    <property type="evidence" value="ECO:0007669"/>
    <property type="project" value="UniProtKB-UniRule"/>
</dbReference>
<dbReference type="InterPro" id="IPR011042">
    <property type="entry name" value="6-blade_b-propeller_TolB-like"/>
</dbReference>
<evidence type="ECO:0000256" key="1">
    <source>
        <dbReference type="ARBA" id="ARBA00009820"/>
    </source>
</evidence>
<dbReference type="EMBL" id="CP063849">
    <property type="protein sequence ID" value="QOY85856.1"/>
    <property type="molecule type" value="Genomic_DNA"/>
</dbReference>
<dbReference type="AlphaFoldDB" id="A0A7S7NLK4"/>
<dbReference type="SUPFAM" id="SSF46894">
    <property type="entry name" value="C-terminal effector domain of the bipartite response regulators"/>
    <property type="match status" value="1"/>
</dbReference>
<dbReference type="Pfam" id="PF07676">
    <property type="entry name" value="PD40"/>
    <property type="match status" value="6"/>
</dbReference>
<dbReference type="Gene3D" id="2.120.10.30">
    <property type="entry name" value="TolB, C-terminal domain"/>
    <property type="match status" value="3"/>
</dbReference>
<dbReference type="InterPro" id="IPR036388">
    <property type="entry name" value="WH-like_DNA-bd_sf"/>
</dbReference>
<dbReference type="RefSeq" id="WP_194447526.1">
    <property type="nucleotide sequence ID" value="NZ_CP063849.1"/>
</dbReference>
<accession>A0A7S7NLK4</accession>
<gene>
    <name evidence="7" type="ORF">IRI77_23950</name>
</gene>
<protein>
    <submittedName>
        <fullName evidence="7">PD40 domain-containing protein</fullName>
    </submittedName>
</protein>
<dbReference type="Gene3D" id="1.10.10.10">
    <property type="entry name" value="Winged helix-like DNA-binding domain superfamily/Winged helix DNA-binding domain"/>
    <property type="match status" value="1"/>
</dbReference>
<evidence type="ECO:0000313" key="7">
    <source>
        <dbReference type="EMBL" id="QOY85856.1"/>
    </source>
</evidence>
<evidence type="ECO:0000259" key="6">
    <source>
        <dbReference type="PROSITE" id="PS51755"/>
    </source>
</evidence>
<proteinExistence type="inferred from homology"/>
<dbReference type="PANTHER" id="PTHR36842:SF1">
    <property type="entry name" value="PROTEIN TOLB"/>
    <property type="match status" value="1"/>
</dbReference>
<feature type="transmembrane region" description="Helical" evidence="5">
    <location>
        <begin position="177"/>
        <end position="195"/>
    </location>
</feature>
<evidence type="ECO:0000313" key="8">
    <source>
        <dbReference type="Proteomes" id="UP000593892"/>
    </source>
</evidence>
<keyword evidence="5" id="KW-0472">Membrane</keyword>
<dbReference type="GO" id="GO:0006355">
    <property type="term" value="P:regulation of DNA-templated transcription"/>
    <property type="evidence" value="ECO:0007669"/>
    <property type="project" value="InterPro"/>
</dbReference>